<reference evidence="3" key="1">
    <citation type="submission" date="2017-02" db="EMBL/GenBank/DDBJ databases">
        <authorList>
            <person name="Varghese N."/>
            <person name="Submissions S."/>
        </authorList>
    </citation>
    <scope>NUCLEOTIDE SEQUENCE [LARGE SCALE GENOMIC DNA]</scope>
    <source>
        <strain evidence="3">DSM 24967</strain>
    </source>
</reference>
<feature type="chain" id="PRO_5013182577" description="MetA-pathway of phenol degradation" evidence="1">
    <location>
        <begin position="19"/>
        <end position="268"/>
    </location>
</feature>
<dbReference type="EMBL" id="FUYQ01000021">
    <property type="protein sequence ID" value="SKB75573.1"/>
    <property type="molecule type" value="Genomic_DNA"/>
</dbReference>
<organism evidence="2 3">
    <name type="scientific">Parabacteroides chartae</name>
    <dbReference type="NCBI Taxonomy" id="1037355"/>
    <lineage>
        <taxon>Bacteria</taxon>
        <taxon>Pseudomonadati</taxon>
        <taxon>Bacteroidota</taxon>
        <taxon>Bacteroidia</taxon>
        <taxon>Bacteroidales</taxon>
        <taxon>Tannerellaceae</taxon>
        <taxon>Parabacteroides</taxon>
    </lineage>
</organism>
<evidence type="ECO:0000256" key="1">
    <source>
        <dbReference type="SAM" id="SignalP"/>
    </source>
</evidence>
<dbReference type="RefSeq" id="WP_079684066.1">
    <property type="nucleotide sequence ID" value="NZ_FUYQ01000021.1"/>
</dbReference>
<dbReference type="Proteomes" id="UP000190852">
    <property type="component" value="Unassembled WGS sequence"/>
</dbReference>
<evidence type="ECO:0000313" key="3">
    <source>
        <dbReference type="Proteomes" id="UP000190852"/>
    </source>
</evidence>
<sequence>MKTTSILFLIFLIFPCQASEFLRVGDTRSLGLGGAGVTHTFTFNPALLVLSTNKQAGVDIFNRFNVSGLQTLQASFIYSNDLLPAGINISSFGNDAYRETCFILAVGKQISEMVTLGIASTYLFIQSEGVDKNPSRLAIDAGVVIKTVDKLLIGISILNFPSVNLTVRNEQFKQTPVYNLRAGFNWNIIESCMLTSELICSEESPLTVNMGVEYYPYSSFSLRAGLQDNFRMPTCGIGYVFSRFSFQLATQFHPLLGTCTGLGLKALF</sequence>
<dbReference type="AlphaFoldDB" id="A0A1T5DVY5"/>
<accession>A0A1T5DVY5</accession>
<protein>
    <recommendedName>
        <fullName evidence="4">MetA-pathway of phenol degradation</fullName>
    </recommendedName>
</protein>
<keyword evidence="1" id="KW-0732">Signal</keyword>
<evidence type="ECO:0008006" key="4">
    <source>
        <dbReference type="Google" id="ProtNLM"/>
    </source>
</evidence>
<evidence type="ECO:0000313" key="2">
    <source>
        <dbReference type="EMBL" id="SKB75573.1"/>
    </source>
</evidence>
<proteinExistence type="predicted"/>
<feature type="signal peptide" evidence="1">
    <location>
        <begin position="1"/>
        <end position="18"/>
    </location>
</feature>
<keyword evidence="3" id="KW-1185">Reference proteome</keyword>
<gene>
    <name evidence="2" type="ORF">SAMN05660349_02647</name>
</gene>
<name>A0A1T5DVY5_9BACT</name>